<dbReference type="InterPro" id="IPR051784">
    <property type="entry name" value="Nod_factor_ABC_transporter"/>
</dbReference>
<feature type="transmembrane region" description="Helical" evidence="6">
    <location>
        <begin position="177"/>
        <end position="194"/>
    </location>
</feature>
<evidence type="ECO:0000256" key="1">
    <source>
        <dbReference type="ARBA" id="ARBA00004141"/>
    </source>
</evidence>
<name>A0A4P6EK50_9MICO</name>
<keyword evidence="9" id="KW-1185">Reference proteome</keyword>
<reference evidence="8 9" key="1">
    <citation type="submission" date="2019-01" db="EMBL/GenBank/DDBJ databases">
        <title>Genome sequencing of strain 2JSPR-7.</title>
        <authorList>
            <person name="Heo J."/>
            <person name="Kim S.-J."/>
            <person name="Kim J.-S."/>
            <person name="Hong S.-B."/>
            <person name="Kwon S.-W."/>
        </authorList>
    </citation>
    <scope>NUCLEOTIDE SEQUENCE [LARGE SCALE GENOMIC DNA]</scope>
    <source>
        <strain evidence="8 9">2JSPR-7</strain>
    </source>
</reference>
<evidence type="ECO:0000259" key="7">
    <source>
        <dbReference type="Pfam" id="PF01061"/>
    </source>
</evidence>
<feature type="domain" description="ABC-2 type transporter transmembrane" evidence="7">
    <location>
        <begin position="19"/>
        <end position="223"/>
    </location>
</feature>
<evidence type="ECO:0000313" key="9">
    <source>
        <dbReference type="Proteomes" id="UP000291758"/>
    </source>
</evidence>
<dbReference type="InterPro" id="IPR000412">
    <property type="entry name" value="ABC_2_transport"/>
</dbReference>
<dbReference type="GO" id="GO:0140359">
    <property type="term" value="F:ABC-type transporter activity"/>
    <property type="evidence" value="ECO:0007669"/>
    <property type="project" value="InterPro"/>
</dbReference>
<accession>A0A4P6EK50</accession>
<dbReference type="EMBL" id="CP035495">
    <property type="protein sequence ID" value="QAY62964.1"/>
    <property type="molecule type" value="Genomic_DNA"/>
</dbReference>
<gene>
    <name evidence="8" type="ORF">ET495_06590</name>
</gene>
<dbReference type="KEGG" id="xyl:ET495_06590"/>
<dbReference type="OrthoDB" id="3699899at2"/>
<keyword evidence="2 6" id="KW-0812">Transmembrane</keyword>
<evidence type="ECO:0000256" key="2">
    <source>
        <dbReference type="ARBA" id="ARBA00022692"/>
    </source>
</evidence>
<dbReference type="PIRSF" id="PIRSF006648">
    <property type="entry name" value="DrrB"/>
    <property type="match status" value="1"/>
</dbReference>
<sequence>MSTQDVTAEPTAPAAVVRQLGLLMQWQARRMSQWLPLLVIVQVLLAVTTVFGYGLLVGTPPREAALYLATGAPTITLVMVGLVMAPQQVAQSRTEGSFDWMRTLPIPRWVFLAADLAVWSLVALPGTVLGVVVGAWRFDIALSVSPWIVLAAPVVSLTAATVGYSVATLLPAQVAQLLSQVLVFVVLLFSPVSYPAERMPAWLAEVHQWAPVQPMAEVMRASLVSDEFGVSVRTVAVLAVWCVVAVAGACRALQRRA</sequence>
<evidence type="ECO:0000256" key="6">
    <source>
        <dbReference type="SAM" id="Phobius"/>
    </source>
</evidence>
<evidence type="ECO:0000256" key="3">
    <source>
        <dbReference type="ARBA" id="ARBA00022989"/>
    </source>
</evidence>
<feature type="transmembrane region" description="Helical" evidence="6">
    <location>
        <begin position="106"/>
        <end position="135"/>
    </location>
</feature>
<evidence type="ECO:0000313" key="8">
    <source>
        <dbReference type="EMBL" id="QAY62964.1"/>
    </source>
</evidence>
<feature type="transmembrane region" description="Helical" evidence="6">
    <location>
        <begin position="147"/>
        <end position="170"/>
    </location>
</feature>
<organism evidence="8 9">
    <name type="scientific">Xylanimonas allomyrinae</name>
    <dbReference type="NCBI Taxonomy" id="2509459"/>
    <lineage>
        <taxon>Bacteria</taxon>
        <taxon>Bacillati</taxon>
        <taxon>Actinomycetota</taxon>
        <taxon>Actinomycetes</taxon>
        <taxon>Micrococcales</taxon>
        <taxon>Promicromonosporaceae</taxon>
        <taxon>Xylanimonas</taxon>
    </lineage>
</organism>
<protein>
    <submittedName>
        <fullName evidence="8">ABC transporter permease</fullName>
    </submittedName>
</protein>
<evidence type="ECO:0000256" key="4">
    <source>
        <dbReference type="ARBA" id="ARBA00023136"/>
    </source>
</evidence>
<dbReference type="Proteomes" id="UP000291758">
    <property type="component" value="Chromosome"/>
</dbReference>
<keyword evidence="5" id="KW-0046">Antibiotic resistance</keyword>
<feature type="transmembrane region" description="Helical" evidence="6">
    <location>
        <begin position="230"/>
        <end position="253"/>
    </location>
</feature>
<dbReference type="GO" id="GO:0046677">
    <property type="term" value="P:response to antibiotic"/>
    <property type="evidence" value="ECO:0007669"/>
    <property type="project" value="UniProtKB-KW"/>
</dbReference>
<dbReference type="PANTHER" id="PTHR43229">
    <property type="entry name" value="NODULATION PROTEIN J"/>
    <property type="match status" value="1"/>
</dbReference>
<dbReference type="Pfam" id="PF01061">
    <property type="entry name" value="ABC2_membrane"/>
    <property type="match status" value="1"/>
</dbReference>
<keyword evidence="3 6" id="KW-1133">Transmembrane helix</keyword>
<keyword evidence="4 6" id="KW-0472">Membrane</keyword>
<dbReference type="RefSeq" id="WP_129203614.1">
    <property type="nucleotide sequence ID" value="NZ_CP035495.1"/>
</dbReference>
<dbReference type="InterPro" id="IPR013525">
    <property type="entry name" value="ABC2_TM"/>
</dbReference>
<dbReference type="PANTHER" id="PTHR43229:SF3">
    <property type="entry name" value="ABC-TYPE MULTIDRUG TRANSPORT SYSTEM, PERMEASE COMPONENT"/>
    <property type="match status" value="1"/>
</dbReference>
<proteinExistence type="predicted"/>
<dbReference type="AlphaFoldDB" id="A0A4P6EK50"/>
<evidence type="ECO:0000256" key="5">
    <source>
        <dbReference type="ARBA" id="ARBA00023251"/>
    </source>
</evidence>
<dbReference type="GO" id="GO:0043190">
    <property type="term" value="C:ATP-binding cassette (ABC) transporter complex"/>
    <property type="evidence" value="ECO:0007669"/>
    <property type="project" value="InterPro"/>
</dbReference>
<feature type="transmembrane region" description="Helical" evidence="6">
    <location>
        <begin position="34"/>
        <end position="58"/>
    </location>
</feature>
<feature type="transmembrane region" description="Helical" evidence="6">
    <location>
        <begin position="64"/>
        <end position="85"/>
    </location>
</feature>
<comment type="subcellular location">
    <subcellularLocation>
        <location evidence="1">Membrane</location>
        <topology evidence="1">Multi-pass membrane protein</topology>
    </subcellularLocation>
</comment>